<dbReference type="EMBL" id="JADIMJ010000025">
    <property type="protein sequence ID" value="MBO8453385.1"/>
    <property type="molecule type" value="Genomic_DNA"/>
</dbReference>
<evidence type="ECO:0008006" key="4">
    <source>
        <dbReference type="Google" id="ProtNLM"/>
    </source>
</evidence>
<evidence type="ECO:0000256" key="1">
    <source>
        <dbReference type="SAM" id="SignalP"/>
    </source>
</evidence>
<name>A0A940IFY9_9BACT</name>
<organism evidence="2 3">
    <name type="scientific">Candidatus Cryptobacteroides gallistercoris</name>
    <dbReference type="NCBI Taxonomy" id="2840765"/>
    <lineage>
        <taxon>Bacteria</taxon>
        <taxon>Pseudomonadati</taxon>
        <taxon>Bacteroidota</taxon>
        <taxon>Bacteroidia</taxon>
        <taxon>Bacteroidales</taxon>
        <taxon>Candidatus Cryptobacteroides</taxon>
    </lineage>
</organism>
<feature type="signal peptide" evidence="1">
    <location>
        <begin position="1"/>
        <end position="24"/>
    </location>
</feature>
<sequence>MKSFILAIALCCLPAADLSAVSLSAPGPSGTDMDISRTDKDTCRRSGNMRYRGFIGGMMFHTGYVCSREVSIAGPAGDIHDISAEGAPFGIGGTIKFMFGKHLRIGTEGYVSTLTFGRHSSHAKTGWGGILADCTWQLGRFRLFAGGTVGGGGQTNTFILSPVRDDYLAEECISYRKYAFFAVAPFAGAEYALTDKVNLVAKIDWLLNITNPQDDFTTGPRLYIGFMFGHAD</sequence>
<reference evidence="2" key="2">
    <citation type="journal article" date="2021" name="PeerJ">
        <title>Extensive microbial diversity within the chicken gut microbiome revealed by metagenomics and culture.</title>
        <authorList>
            <person name="Gilroy R."/>
            <person name="Ravi A."/>
            <person name="Getino M."/>
            <person name="Pursley I."/>
            <person name="Horton D.L."/>
            <person name="Alikhan N.F."/>
            <person name="Baker D."/>
            <person name="Gharbi K."/>
            <person name="Hall N."/>
            <person name="Watson M."/>
            <person name="Adriaenssens E.M."/>
            <person name="Foster-Nyarko E."/>
            <person name="Jarju S."/>
            <person name="Secka A."/>
            <person name="Antonio M."/>
            <person name="Oren A."/>
            <person name="Chaudhuri R.R."/>
            <person name="La Ragione R."/>
            <person name="Hildebrand F."/>
            <person name="Pallen M.J."/>
        </authorList>
    </citation>
    <scope>NUCLEOTIDE SEQUENCE</scope>
    <source>
        <strain evidence="2">F1-3629</strain>
    </source>
</reference>
<dbReference type="SUPFAM" id="SSF56925">
    <property type="entry name" value="OMPA-like"/>
    <property type="match status" value="1"/>
</dbReference>
<protein>
    <recommendedName>
        <fullName evidence="4">Outer membrane protein beta-barrel domain-containing protein</fullName>
    </recommendedName>
</protein>
<accession>A0A940IFY9</accession>
<proteinExistence type="predicted"/>
<comment type="caution">
    <text evidence="2">The sequence shown here is derived from an EMBL/GenBank/DDBJ whole genome shotgun (WGS) entry which is preliminary data.</text>
</comment>
<reference evidence="2" key="1">
    <citation type="submission" date="2020-10" db="EMBL/GenBank/DDBJ databases">
        <authorList>
            <person name="Gilroy R."/>
        </authorList>
    </citation>
    <scope>NUCLEOTIDE SEQUENCE</scope>
    <source>
        <strain evidence="2">F1-3629</strain>
    </source>
</reference>
<feature type="chain" id="PRO_5038025995" description="Outer membrane protein beta-barrel domain-containing protein" evidence="1">
    <location>
        <begin position="25"/>
        <end position="232"/>
    </location>
</feature>
<evidence type="ECO:0000313" key="3">
    <source>
        <dbReference type="Proteomes" id="UP000771749"/>
    </source>
</evidence>
<dbReference type="AlphaFoldDB" id="A0A940IFY9"/>
<gene>
    <name evidence="2" type="ORF">IAC07_01525</name>
</gene>
<keyword evidence="1" id="KW-0732">Signal</keyword>
<dbReference type="Proteomes" id="UP000771749">
    <property type="component" value="Unassembled WGS sequence"/>
</dbReference>
<dbReference type="InterPro" id="IPR011250">
    <property type="entry name" value="OMP/PagP_B-barrel"/>
</dbReference>
<evidence type="ECO:0000313" key="2">
    <source>
        <dbReference type="EMBL" id="MBO8453385.1"/>
    </source>
</evidence>